<reference evidence="11 12" key="1">
    <citation type="submission" date="2019-09" db="EMBL/GenBank/DDBJ databases">
        <title>Bird 10,000 Genomes (B10K) Project - Family phase.</title>
        <authorList>
            <person name="Zhang G."/>
        </authorList>
    </citation>
    <scope>NUCLEOTIDE SEQUENCE [LARGE SCALE GENOMIC DNA]</scope>
    <source>
        <strain evidence="11">B10K-DU-002-43</strain>
        <tissue evidence="11">Muscle</tissue>
    </source>
</reference>
<evidence type="ECO:0000256" key="10">
    <source>
        <dbReference type="SAM" id="MobiDB-lite"/>
    </source>
</evidence>
<keyword evidence="3" id="KW-0689">Ribosomal protein</keyword>
<comment type="subcellular location">
    <subcellularLocation>
        <location evidence="1">Mitochondrion</location>
    </subcellularLocation>
</comment>
<dbReference type="Pfam" id="PF01161">
    <property type="entry name" value="PBP"/>
    <property type="match status" value="1"/>
</dbReference>
<comment type="similarity">
    <text evidence="7">Belongs to the phosphatidylethanolamine-binding protein family. Mitochondrion-specific ribosomal protein mL38 subfamily.</text>
</comment>
<dbReference type="AlphaFoldDB" id="A0A7L2A5P7"/>
<keyword evidence="5" id="KW-0496">Mitochondrion</keyword>
<dbReference type="SUPFAM" id="SSF49777">
    <property type="entry name" value="PEBP-like"/>
    <property type="match status" value="1"/>
</dbReference>
<feature type="non-terminal residue" evidence="11">
    <location>
        <position position="1"/>
    </location>
</feature>
<feature type="non-terminal residue" evidence="11">
    <location>
        <position position="282"/>
    </location>
</feature>
<dbReference type="InterPro" id="IPR036610">
    <property type="entry name" value="PEBP-like_sf"/>
</dbReference>
<name>A0A7L2A5P7_LEILU</name>
<keyword evidence="2" id="KW-0809">Transit peptide</keyword>
<evidence type="ECO:0000313" key="11">
    <source>
        <dbReference type="EMBL" id="NXP42461.1"/>
    </source>
</evidence>
<feature type="region of interest" description="Disordered" evidence="10">
    <location>
        <begin position="1"/>
        <end position="53"/>
    </location>
</feature>
<dbReference type="Gene3D" id="3.90.280.10">
    <property type="entry name" value="PEBP-like"/>
    <property type="match status" value="1"/>
</dbReference>
<sequence length="282" mass="32420">EPPTDIGLPREKVSRAKELKERRRILRENRRNPEMERAARLRTGQCPSTSSSAPAALGVCNSVSFGTTFTPWVALRVHYSQEDEDLVPVYHGNMVTPSEASSPPAVSYEAEKGSLWTLLLTNPDGHLRDADSEYLHWLVTNIPGSDIKAGKEMCHYLPPFPAMGTGYHRFIFLLFKQRGPIDFSQDTRPTPCYSLKMRTFSTFDFYKKHESAMTPAGLAFFQCQWDSSVTSTFHQLLNMREPVFEFVRPPPYHPPQVKFPRHQPLRYLDRYRDTQEPTYGIY</sequence>
<organism evidence="11 12">
    <name type="scientific">Leiothrix lutea</name>
    <name type="common">Red-billed leiothrix</name>
    <name type="synonym">Sylvia lutea</name>
    <dbReference type="NCBI Taxonomy" id="36275"/>
    <lineage>
        <taxon>Eukaryota</taxon>
        <taxon>Metazoa</taxon>
        <taxon>Chordata</taxon>
        <taxon>Craniata</taxon>
        <taxon>Vertebrata</taxon>
        <taxon>Euteleostomi</taxon>
        <taxon>Archelosauria</taxon>
        <taxon>Archosauria</taxon>
        <taxon>Dinosauria</taxon>
        <taxon>Saurischia</taxon>
        <taxon>Theropoda</taxon>
        <taxon>Coelurosauria</taxon>
        <taxon>Aves</taxon>
        <taxon>Neognathae</taxon>
        <taxon>Neoaves</taxon>
        <taxon>Telluraves</taxon>
        <taxon>Australaves</taxon>
        <taxon>Passeriformes</taxon>
        <taxon>Sylvioidea</taxon>
        <taxon>Leiothrichidae</taxon>
        <taxon>Leiothrix</taxon>
    </lineage>
</organism>
<dbReference type="InterPro" id="IPR008914">
    <property type="entry name" value="PEBP"/>
</dbReference>
<dbReference type="GO" id="GO:0005743">
    <property type="term" value="C:mitochondrial inner membrane"/>
    <property type="evidence" value="ECO:0007669"/>
    <property type="project" value="UniProtKB-ARBA"/>
</dbReference>
<keyword evidence="4" id="KW-0175">Coiled coil</keyword>
<evidence type="ECO:0000256" key="4">
    <source>
        <dbReference type="ARBA" id="ARBA00023054"/>
    </source>
</evidence>
<evidence type="ECO:0000256" key="6">
    <source>
        <dbReference type="ARBA" id="ARBA00023274"/>
    </source>
</evidence>
<evidence type="ECO:0000256" key="7">
    <source>
        <dbReference type="ARBA" id="ARBA00038016"/>
    </source>
</evidence>
<dbReference type="EMBL" id="VXBY01006199">
    <property type="protein sequence ID" value="NXP42461.1"/>
    <property type="molecule type" value="Genomic_DNA"/>
</dbReference>
<gene>
    <name evidence="11" type="primary">Mrpl38</name>
    <name evidence="11" type="ORF">LEILUT_R06980</name>
</gene>
<protein>
    <recommendedName>
        <fullName evidence="8">Large ribosomal subunit protein mL38</fullName>
    </recommendedName>
    <alternativeName>
        <fullName evidence="9">39S ribosomal protein L38, mitochondrial</fullName>
    </alternativeName>
</protein>
<comment type="caution">
    <text evidence="11">The sequence shown here is derived from an EMBL/GenBank/DDBJ whole genome shotgun (WGS) entry which is preliminary data.</text>
</comment>
<evidence type="ECO:0000256" key="9">
    <source>
        <dbReference type="ARBA" id="ARBA00041206"/>
    </source>
</evidence>
<evidence type="ECO:0000313" key="12">
    <source>
        <dbReference type="Proteomes" id="UP000524007"/>
    </source>
</evidence>
<dbReference type="FunFam" id="3.90.280.10:FF:000002">
    <property type="entry name" value="39S ribosomal protein L38, mitochondrial"/>
    <property type="match status" value="1"/>
</dbReference>
<proteinExistence type="inferred from homology"/>
<evidence type="ECO:0000256" key="1">
    <source>
        <dbReference type="ARBA" id="ARBA00004173"/>
    </source>
</evidence>
<evidence type="ECO:0000256" key="5">
    <source>
        <dbReference type="ARBA" id="ARBA00023128"/>
    </source>
</evidence>
<evidence type="ECO:0000256" key="2">
    <source>
        <dbReference type="ARBA" id="ARBA00022946"/>
    </source>
</evidence>
<dbReference type="PANTHER" id="PTHR11362">
    <property type="entry name" value="PHOSPHATIDYLETHANOLAMINE-BINDING PROTEIN"/>
    <property type="match status" value="1"/>
</dbReference>
<accession>A0A7L2A5P7</accession>
<feature type="compositionally biased region" description="Basic and acidic residues" evidence="10">
    <location>
        <begin position="8"/>
        <end position="39"/>
    </location>
</feature>
<evidence type="ECO:0000256" key="3">
    <source>
        <dbReference type="ARBA" id="ARBA00022980"/>
    </source>
</evidence>
<dbReference type="CDD" id="cd00866">
    <property type="entry name" value="PEBP_euk"/>
    <property type="match status" value="1"/>
</dbReference>
<keyword evidence="6" id="KW-0687">Ribonucleoprotein</keyword>
<dbReference type="PANTHER" id="PTHR11362:SF133">
    <property type="entry name" value="LARGE RIBOSOMAL SUBUNIT PROTEIN ML38"/>
    <property type="match status" value="1"/>
</dbReference>
<evidence type="ECO:0000256" key="8">
    <source>
        <dbReference type="ARBA" id="ARBA00039444"/>
    </source>
</evidence>
<dbReference type="InterPro" id="IPR035810">
    <property type="entry name" value="PEBP_euk"/>
</dbReference>
<dbReference type="Proteomes" id="UP000524007">
    <property type="component" value="Unassembled WGS sequence"/>
</dbReference>
<keyword evidence="12" id="KW-1185">Reference proteome</keyword>
<dbReference type="GO" id="GO:0005762">
    <property type="term" value="C:mitochondrial large ribosomal subunit"/>
    <property type="evidence" value="ECO:0007669"/>
    <property type="project" value="TreeGrafter"/>
</dbReference>